<gene>
    <name evidence="2" type="ORF">GOP47_0024796</name>
</gene>
<evidence type="ECO:0000256" key="1">
    <source>
        <dbReference type="SAM" id="MobiDB-lite"/>
    </source>
</evidence>
<dbReference type="Proteomes" id="UP000886520">
    <property type="component" value="Chromosome 24"/>
</dbReference>
<protein>
    <submittedName>
        <fullName evidence="2">Uncharacterized protein</fullName>
    </submittedName>
</protein>
<organism evidence="2 3">
    <name type="scientific">Adiantum capillus-veneris</name>
    <name type="common">Maidenhair fern</name>
    <dbReference type="NCBI Taxonomy" id="13818"/>
    <lineage>
        <taxon>Eukaryota</taxon>
        <taxon>Viridiplantae</taxon>
        <taxon>Streptophyta</taxon>
        <taxon>Embryophyta</taxon>
        <taxon>Tracheophyta</taxon>
        <taxon>Polypodiopsida</taxon>
        <taxon>Polypodiidae</taxon>
        <taxon>Polypodiales</taxon>
        <taxon>Pteridineae</taxon>
        <taxon>Pteridaceae</taxon>
        <taxon>Vittarioideae</taxon>
        <taxon>Adiantum</taxon>
    </lineage>
</organism>
<feature type="compositionally biased region" description="Polar residues" evidence="1">
    <location>
        <begin position="1"/>
        <end position="13"/>
    </location>
</feature>
<evidence type="ECO:0000313" key="3">
    <source>
        <dbReference type="Proteomes" id="UP000886520"/>
    </source>
</evidence>
<feature type="region of interest" description="Disordered" evidence="1">
    <location>
        <begin position="1"/>
        <end position="124"/>
    </location>
</feature>
<feature type="compositionally biased region" description="Basic and acidic residues" evidence="1">
    <location>
        <begin position="75"/>
        <end position="84"/>
    </location>
</feature>
<dbReference type="EMBL" id="JABFUD020000024">
    <property type="protein sequence ID" value="KAI5060376.1"/>
    <property type="molecule type" value="Genomic_DNA"/>
</dbReference>
<comment type="caution">
    <text evidence="2">The sequence shown here is derived from an EMBL/GenBank/DDBJ whole genome shotgun (WGS) entry which is preliminary data.</text>
</comment>
<proteinExistence type="predicted"/>
<accession>A0A9D4U531</accession>
<dbReference type="AlphaFoldDB" id="A0A9D4U531"/>
<evidence type="ECO:0000313" key="2">
    <source>
        <dbReference type="EMBL" id="KAI5060376.1"/>
    </source>
</evidence>
<keyword evidence="3" id="KW-1185">Reference proteome</keyword>
<name>A0A9D4U531_ADICA</name>
<sequence length="168" mass="18784">MGKPEQPQQQESPYTPFESNEDYVRAGYGAEGYQPAAPVDDHQPDYYTPPAPAPAAAHPRGVAEEGPPPSQEAGGMKEKLREKLGPCLGHRPASHEHQQHEAHESKGPGVMDKVQQSNSDNKRNLAWDQHMRKFTNRGNKTMPLQPPTDEMAPRMTKDNAYCMKRLLF</sequence>
<reference evidence="2" key="1">
    <citation type="submission" date="2021-01" db="EMBL/GenBank/DDBJ databases">
        <title>Adiantum capillus-veneris genome.</title>
        <authorList>
            <person name="Fang Y."/>
            <person name="Liao Q."/>
        </authorList>
    </citation>
    <scope>NUCLEOTIDE SEQUENCE</scope>
    <source>
        <strain evidence="2">H3</strain>
        <tissue evidence="2">Leaf</tissue>
    </source>
</reference>
<feature type="compositionally biased region" description="Basic and acidic residues" evidence="1">
    <location>
        <begin position="93"/>
        <end position="106"/>
    </location>
</feature>